<evidence type="ECO:0000313" key="2">
    <source>
        <dbReference type="EMBL" id="CAG7597347.1"/>
    </source>
</evidence>
<comment type="caution">
    <text evidence="2">The sequence shown here is derived from an EMBL/GenBank/DDBJ whole genome shotgun (WGS) entry which is preliminary data.</text>
</comment>
<name>A0A916JRE2_9BACL</name>
<gene>
    <name evidence="2" type="ORF">PAESOLCIP111_00139</name>
</gene>
<dbReference type="AlphaFoldDB" id="A0A916JRE2"/>
<proteinExistence type="predicted"/>
<evidence type="ECO:0000259" key="1">
    <source>
        <dbReference type="Pfam" id="PF01261"/>
    </source>
</evidence>
<dbReference type="InterPro" id="IPR050312">
    <property type="entry name" value="IolE/XylAMocC-like"/>
</dbReference>
<organism evidence="2 3">
    <name type="scientific">Paenibacillus solanacearum</name>
    <dbReference type="NCBI Taxonomy" id="2048548"/>
    <lineage>
        <taxon>Bacteria</taxon>
        <taxon>Bacillati</taxon>
        <taxon>Bacillota</taxon>
        <taxon>Bacilli</taxon>
        <taxon>Bacillales</taxon>
        <taxon>Paenibacillaceae</taxon>
        <taxon>Paenibacillus</taxon>
    </lineage>
</organism>
<dbReference type="Pfam" id="PF01261">
    <property type="entry name" value="AP_endonuc_2"/>
    <property type="match status" value="1"/>
</dbReference>
<dbReference type="PANTHER" id="PTHR12110:SF21">
    <property type="entry name" value="XYLOSE ISOMERASE-LIKE TIM BARREL DOMAIN-CONTAINING PROTEIN"/>
    <property type="match status" value="1"/>
</dbReference>
<accession>A0A916JRE2</accession>
<dbReference type="InterPro" id="IPR013022">
    <property type="entry name" value="Xyl_isomerase-like_TIM-brl"/>
</dbReference>
<dbReference type="EMBL" id="CAJVAS010000001">
    <property type="protein sequence ID" value="CAG7597347.1"/>
    <property type="molecule type" value="Genomic_DNA"/>
</dbReference>
<reference evidence="2" key="1">
    <citation type="submission" date="2021-06" db="EMBL/GenBank/DDBJ databases">
        <authorList>
            <person name="Criscuolo A."/>
        </authorList>
    </citation>
    <scope>NUCLEOTIDE SEQUENCE</scope>
    <source>
        <strain evidence="2">CIP111600</strain>
    </source>
</reference>
<evidence type="ECO:0000313" key="3">
    <source>
        <dbReference type="Proteomes" id="UP000693672"/>
    </source>
</evidence>
<sequence>MRLSTSTNIFTVNRNGGPLTDTLECIRRCAEAGFRVMDIDFRFVRHPAFFLTRDDWEWQFEAIGNEANKLGIEFSQSHMPFYEPIHPADPYYTDPQLRAWFETMCERAYYASSALGVQWAVVHGFTAYDGNGAARSSKASKQETIAYYSPHLELAKRLGVGIAFENMCDIVGPAPQRRYTASYEELIDLVQSFHDEAVGICWDFGHAHRMKYDPAEALGQIGKLLKATHVSDNFGEADSHLLPFMGTVPWEDVMRALGDIRYEGDLTLEAYGATDRLPAPLKQDALRLAHDAGQYLLSLQPPRFRAKTAPRNRGRAGAAPIRLDPYASGTIKQHS</sequence>
<keyword evidence="3" id="KW-1185">Reference proteome</keyword>
<dbReference type="PANTHER" id="PTHR12110">
    <property type="entry name" value="HYDROXYPYRUVATE ISOMERASE"/>
    <property type="match status" value="1"/>
</dbReference>
<dbReference type="Proteomes" id="UP000693672">
    <property type="component" value="Unassembled WGS sequence"/>
</dbReference>
<feature type="domain" description="Xylose isomerase-like TIM barrel" evidence="1">
    <location>
        <begin position="26"/>
        <end position="279"/>
    </location>
</feature>
<dbReference type="RefSeq" id="WP_218089972.1">
    <property type="nucleotide sequence ID" value="NZ_CAJVAS010000001.1"/>
</dbReference>
<protein>
    <recommendedName>
        <fullName evidence="1">Xylose isomerase-like TIM barrel domain-containing protein</fullName>
    </recommendedName>
</protein>